<dbReference type="Proteomes" id="UP000085678">
    <property type="component" value="Unplaced"/>
</dbReference>
<dbReference type="GO" id="GO:0032979">
    <property type="term" value="P:protein insertion into mitochondrial inner membrane from matrix"/>
    <property type="evidence" value="ECO:0007669"/>
    <property type="project" value="TreeGrafter"/>
</dbReference>
<keyword evidence="1" id="KW-1185">Reference proteome</keyword>
<dbReference type="PANTHER" id="PTHR13333:SF5">
    <property type="entry name" value="M-AAA PROTEASE-INTERACTING PROTEIN 1, MITOCHONDRIAL"/>
    <property type="match status" value="1"/>
</dbReference>
<proteinExistence type="predicted"/>
<protein>
    <submittedName>
        <fullName evidence="2">Uncharacterized protein LOC106159041</fullName>
    </submittedName>
</protein>
<dbReference type="InParanoid" id="A0A1S3HXB1"/>
<dbReference type="AlphaFoldDB" id="A0A1S3HXB1"/>
<dbReference type="GeneID" id="106159041"/>
<dbReference type="PANTHER" id="PTHR13333">
    <property type="entry name" value="M-AAA PROTEASE-INTERACTING PROTEIN 1, MITOCHONDRIAL"/>
    <property type="match status" value="1"/>
</dbReference>
<dbReference type="RefSeq" id="XP_013390665.1">
    <property type="nucleotide sequence ID" value="XM_013535211.2"/>
</dbReference>
<evidence type="ECO:0000313" key="2">
    <source>
        <dbReference type="RefSeq" id="XP_013390665.1"/>
    </source>
</evidence>
<organism evidence="1 2">
    <name type="scientific">Lingula anatina</name>
    <name type="common">Brachiopod</name>
    <name type="synonym">Lingula unguis</name>
    <dbReference type="NCBI Taxonomy" id="7574"/>
    <lineage>
        <taxon>Eukaryota</taxon>
        <taxon>Metazoa</taxon>
        <taxon>Spiralia</taxon>
        <taxon>Lophotrochozoa</taxon>
        <taxon>Brachiopoda</taxon>
        <taxon>Linguliformea</taxon>
        <taxon>Lingulata</taxon>
        <taxon>Lingulida</taxon>
        <taxon>Linguloidea</taxon>
        <taxon>Lingulidae</taxon>
        <taxon>Lingula</taxon>
    </lineage>
</organism>
<accession>A0A1S3HXB1</accession>
<dbReference type="GO" id="GO:0043022">
    <property type="term" value="F:ribosome binding"/>
    <property type="evidence" value="ECO:0007669"/>
    <property type="project" value="TreeGrafter"/>
</dbReference>
<reference evidence="2" key="1">
    <citation type="submission" date="2025-08" db="UniProtKB">
        <authorList>
            <consortium name="RefSeq"/>
        </authorList>
    </citation>
    <scope>IDENTIFICATION</scope>
    <source>
        <tissue evidence="2">Gonads</tissue>
    </source>
</reference>
<dbReference type="GO" id="GO:0005743">
    <property type="term" value="C:mitochondrial inner membrane"/>
    <property type="evidence" value="ECO:0007669"/>
    <property type="project" value="TreeGrafter"/>
</dbReference>
<gene>
    <name evidence="2" type="primary">LOC106159041</name>
</gene>
<name>A0A1S3HXB1_LINAN</name>
<sequence length="329" mass="39484">MNSHGLSVVFSSTKPHFLGTILRSNIHPKNACAFQKAIHKINISGLKNYHSAWVNVGEKNICARRTALPWQMKTYSTSGKTGSRKLQLMDFPMQVKRNIPKLLVGKFRYHRMQDYDVKLSPRWFFEFAHDAIQSVSYEISVGDFESLEDFIVPEALEEIMKNWEQLDDEQREYLPVRDVKDFYGNFMYEVKFRSPFLEYGEPGEFTTEITLSARGLHDGHILRNIKESFDMNSLNYKLRQKPDPQNPQNLKWDYHRSEEYEELKEAEARVFGNMDNYYICNYRFTRRFGRYLDCYWKLDRVNHVKAKEYFSRPPNKFIEYYRFWYDYQK</sequence>
<evidence type="ECO:0000313" key="1">
    <source>
        <dbReference type="Proteomes" id="UP000085678"/>
    </source>
</evidence>
<dbReference type="KEGG" id="lak:106159041"/>
<dbReference type="FunCoup" id="A0A1S3HXB1">
    <property type="interactions" value="1272"/>
</dbReference>